<dbReference type="SUPFAM" id="SSF52374">
    <property type="entry name" value="Nucleotidylyl transferase"/>
    <property type="match status" value="1"/>
</dbReference>
<evidence type="ECO:0000256" key="8">
    <source>
        <dbReference type="ARBA" id="ARBA00022842"/>
    </source>
</evidence>
<gene>
    <name evidence="12" type="ORF">S03H2_39410</name>
</gene>
<evidence type="ECO:0000259" key="11">
    <source>
        <dbReference type="Pfam" id="PF01467"/>
    </source>
</evidence>
<dbReference type="InterPro" id="IPR014729">
    <property type="entry name" value="Rossmann-like_a/b/a_fold"/>
</dbReference>
<proteinExistence type="inferred from homology"/>
<comment type="catalytic activity">
    <reaction evidence="10">
        <text>(R)-4'-phosphopantetheine + ATP + H(+) = 3'-dephospho-CoA + diphosphate</text>
        <dbReference type="Rhea" id="RHEA:19801"/>
        <dbReference type="ChEBI" id="CHEBI:15378"/>
        <dbReference type="ChEBI" id="CHEBI:30616"/>
        <dbReference type="ChEBI" id="CHEBI:33019"/>
        <dbReference type="ChEBI" id="CHEBI:57328"/>
        <dbReference type="ChEBI" id="CHEBI:61723"/>
        <dbReference type="EC" id="2.7.7.3"/>
    </reaction>
</comment>
<feature type="domain" description="Cytidyltransferase-like" evidence="11">
    <location>
        <begin position="5"/>
        <end position="133"/>
    </location>
</feature>
<organism evidence="12">
    <name type="scientific">marine sediment metagenome</name>
    <dbReference type="NCBI Taxonomy" id="412755"/>
    <lineage>
        <taxon>unclassified sequences</taxon>
        <taxon>metagenomes</taxon>
        <taxon>ecological metagenomes</taxon>
    </lineage>
</organism>
<dbReference type="PRINTS" id="PR01020">
    <property type="entry name" value="LPSBIOSNTHSS"/>
</dbReference>
<dbReference type="HAMAP" id="MF_00151">
    <property type="entry name" value="PPAT_bact"/>
    <property type="match status" value="1"/>
</dbReference>
<accession>X1HU03</accession>
<name>X1HU03_9ZZZZ</name>
<keyword evidence="6" id="KW-0547">Nucleotide-binding</keyword>
<reference evidence="12" key="1">
    <citation type="journal article" date="2014" name="Front. Microbiol.">
        <title>High frequency of phylogenetically diverse reductive dehalogenase-homologous genes in deep subseafloor sedimentary metagenomes.</title>
        <authorList>
            <person name="Kawai M."/>
            <person name="Futagami T."/>
            <person name="Toyoda A."/>
            <person name="Takaki Y."/>
            <person name="Nishi S."/>
            <person name="Hori S."/>
            <person name="Arai W."/>
            <person name="Tsubouchi T."/>
            <person name="Morono Y."/>
            <person name="Uchiyama I."/>
            <person name="Ito T."/>
            <person name="Fujiyama A."/>
            <person name="Inagaki F."/>
            <person name="Takami H."/>
        </authorList>
    </citation>
    <scope>NUCLEOTIDE SEQUENCE</scope>
    <source>
        <strain evidence="12">Expedition CK06-06</strain>
    </source>
</reference>
<evidence type="ECO:0000256" key="2">
    <source>
        <dbReference type="ARBA" id="ARBA00013868"/>
    </source>
</evidence>
<comment type="caution">
    <text evidence="12">The sequence shown here is derived from an EMBL/GenBank/DDBJ whole genome shotgun (WGS) entry which is preliminary data.</text>
</comment>
<dbReference type="Pfam" id="PF01467">
    <property type="entry name" value="CTP_transf_like"/>
    <property type="match status" value="1"/>
</dbReference>
<dbReference type="GO" id="GO:0005524">
    <property type="term" value="F:ATP binding"/>
    <property type="evidence" value="ECO:0007669"/>
    <property type="project" value="UniProtKB-KW"/>
</dbReference>
<dbReference type="GO" id="GO:0015937">
    <property type="term" value="P:coenzyme A biosynthetic process"/>
    <property type="evidence" value="ECO:0007669"/>
    <property type="project" value="UniProtKB-KW"/>
</dbReference>
<protein>
    <recommendedName>
        <fullName evidence="2">Phosphopantetheine adenylyltransferase</fullName>
        <ecNumber evidence="1">2.7.7.3</ecNumber>
    </recommendedName>
</protein>
<evidence type="ECO:0000256" key="6">
    <source>
        <dbReference type="ARBA" id="ARBA00022741"/>
    </source>
</evidence>
<keyword evidence="5" id="KW-0548">Nucleotidyltransferase</keyword>
<dbReference type="GO" id="GO:0004595">
    <property type="term" value="F:pantetheine-phosphate adenylyltransferase activity"/>
    <property type="evidence" value="ECO:0007669"/>
    <property type="project" value="UniProtKB-EC"/>
</dbReference>
<keyword evidence="8" id="KW-0460">Magnesium</keyword>
<keyword evidence="7" id="KW-0067">ATP-binding</keyword>
<dbReference type="InterPro" id="IPR004821">
    <property type="entry name" value="Cyt_trans-like"/>
</dbReference>
<dbReference type="InterPro" id="IPR001980">
    <property type="entry name" value="PPAT"/>
</dbReference>
<dbReference type="PANTHER" id="PTHR21342">
    <property type="entry name" value="PHOSPHOPANTETHEINE ADENYLYLTRANSFERASE"/>
    <property type="match status" value="1"/>
</dbReference>
<dbReference type="EMBL" id="BARU01024362">
    <property type="protein sequence ID" value="GAH48773.1"/>
    <property type="molecule type" value="Genomic_DNA"/>
</dbReference>
<evidence type="ECO:0000256" key="1">
    <source>
        <dbReference type="ARBA" id="ARBA00012392"/>
    </source>
</evidence>
<keyword evidence="4" id="KW-0808">Transferase</keyword>
<keyword evidence="3" id="KW-0963">Cytoplasm</keyword>
<evidence type="ECO:0000256" key="3">
    <source>
        <dbReference type="ARBA" id="ARBA00022490"/>
    </source>
</evidence>
<dbReference type="EC" id="2.7.7.3" evidence="1"/>
<evidence type="ECO:0000256" key="4">
    <source>
        <dbReference type="ARBA" id="ARBA00022679"/>
    </source>
</evidence>
<evidence type="ECO:0000256" key="7">
    <source>
        <dbReference type="ARBA" id="ARBA00022840"/>
    </source>
</evidence>
<dbReference type="NCBIfam" id="TIGR00125">
    <property type="entry name" value="cyt_tran_rel"/>
    <property type="match status" value="1"/>
</dbReference>
<evidence type="ECO:0000313" key="12">
    <source>
        <dbReference type="EMBL" id="GAH48773.1"/>
    </source>
</evidence>
<dbReference type="AlphaFoldDB" id="X1HU03"/>
<evidence type="ECO:0000256" key="10">
    <source>
        <dbReference type="ARBA" id="ARBA00029346"/>
    </source>
</evidence>
<dbReference type="Gene3D" id="3.40.50.620">
    <property type="entry name" value="HUPs"/>
    <property type="match status" value="1"/>
</dbReference>
<dbReference type="NCBIfam" id="TIGR01510">
    <property type="entry name" value="coaD_prev_kdtB"/>
    <property type="match status" value="1"/>
</dbReference>
<dbReference type="PANTHER" id="PTHR21342:SF1">
    <property type="entry name" value="PHOSPHOPANTETHEINE ADENYLYLTRANSFERASE"/>
    <property type="match status" value="1"/>
</dbReference>
<evidence type="ECO:0000256" key="9">
    <source>
        <dbReference type="ARBA" id="ARBA00022993"/>
    </source>
</evidence>
<dbReference type="CDD" id="cd02163">
    <property type="entry name" value="PPAT"/>
    <property type="match status" value="1"/>
</dbReference>
<keyword evidence="9" id="KW-0173">Coenzyme A biosynthesis</keyword>
<sequence length="169" mass="18608">MTIAVYPGTFDPITSGHLDIINRALAVFDKLIIGIYEQPSKQLLFSPEERMNMAEKAVADLPNVCVKSFNGLAVDFIHEVGGAVMIRGLRVSSDFEREFEMALMNKKLAPDIELICLMTSSEYQFLSSSLIKEVAKLGGCLRGMVPDHVATALREKFSVRIPGGSKREG</sequence>
<evidence type="ECO:0000256" key="5">
    <source>
        <dbReference type="ARBA" id="ARBA00022695"/>
    </source>
</evidence>